<keyword evidence="1" id="KW-0732">Signal</keyword>
<dbReference type="Gene3D" id="2.160.20.20">
    <property type="match status" value="1"/>
</dbReference>
<dbReference type="PANTHER" id="PTHR12338:SF5">
    <property type="entry name" value="ANTIGEN 43-RELATED"/>
    <property type="match status" value="1"/>
</dbReference>
<dbReference type="Pfam" id="PF12951">
    <property type="entry name" value="PATR"/>
    <property type="match status" value="2"/>
</dbReference>
<evidence type="ECO:0000259" key="2">
    <source>
        <dbReference type="PROSITE" id="PS51208"/>
    </source>
</evidence>
<dbReference type="Proteomes" id="UP001177597">
    <property type="component" value="Chromosome"/>
</dbReference>
<dbReference type="SUPFAM" id="SSF51126">
    <property type="entry name" value="Pectin lyase-like"/>
    <property type="match status" value="2"/>
</dbReference>
<feature type="domain" description="Autotransporter" evidence="2">
    <location>
        <begin position="642"/>
        <end position="927"/>
    </location>
</feature>
<dbReference type="EMBL" id="CP123498">
    <property type="protein sequence ID" value="WGL95853.1"/>
    <property type="molecule type" value="Genomic_DNA"/>
</dbReference>
<accession>A0AA95K7Y9</accession>
<dbReference type="Pfam" id="PF18883">
    <property type="entry name" value="AC_1"/>
    <property type="match status" value="1"/>
</dbReference>
<sequence length="927" mass="99099">MVQNNASSAPGGKLGIGPNTIEFVSNSTITIEKEGQVLSKGSSKTAEAVNVLGFGNKIINHGILQSTGNSTVIWFEDNEAQHGPPTIKNKVENYGVIARGTESTSNQVAFGSSSSSANTGIIFINHTGSKVIGSLGFGMGDDYLEFYDNSTVTGDIDGGGGKNHLTLNGVDGSVDSLRGDIDITNFATLDKNGEGLWDIVGSLDGFTVAKVNNGILKLSGDNSNYSGQLIINPEGNNDPTATVEAAAKSLPIRNGNNTSNIINNGVLNIDQNEDDNYIGQIIGTGQVIKTGDGILTLTPETNDGNTWSGGTTIRQGFIAVSQDNQLGADTGAINFDGGGIRLNTDINLSANRAITIMDNGGTFDTNNHNSSLSQAIQGNGTLTKTGDGILSLTGNSTDKWSAKVSQGGMNVDGAMAGNVSVLTGAQLTGSGSVGNTILESGSKLSIGSVINVSDNDTDSFTINGNLTNNGTIQMSLENDNNQTNNGTVQKFLRKKLQINGDYRGGKNSLLLMNSILRGDNSPADHVTITGNTSGSTAVTVTNLGGHGARTFNGIELIRVQGNSSSSAFFQKGRILAGAYDYSLVQKGKNWYLINNYDELKTSTTYRPEIGGYIANLMAANTMFNLTLDDREGGTEYFDPISREYKKTAMWMRQQGGRMNFRAANQEVTTHADRYVVQLGGEVAHGSYNEEDRWNIGLMGGYANQHANTKAKLTGYDADSNVDGYSIGIYATWFENAVLKTGWYVDGWAQYGWFNNKIRGKDIVPETWKSRGATASLETGYTEKLAQYDKRTALYVQPQVQAIWMGVKSQGTLTESNGTHVQDTGNNNVQTRLGVRLYLKGHSNSDDGKQREFKPYIEANWIHNTEKYGVKKNNETLSMDGARNVGELKIGVQGQITPSLNLWGGVVGQLGSNDYSDVSAMLGIKYLF</sequence>
<dbReference type="PANTHER" id="PTHR12338">
    <property type="entry name" value="AUTOTRANSPORTER"/>
    <property type="match status" value="1"/>
</dbReference>
<gene>
    <name evidence="3" type="ORF">QE207_04470</name>
</gene>
<dbReference type="GO" id="GO:0019867">
    <property type="term" value="C:outer membrane"/>
    <property type="evidence" value="ECO:0007669"/>
    <property type="project" value="InterPro"/>
</dbReference>
<proteinExistence type="predicted"/>
<dbReference type="InterPro" id="IPR005546">
    <property type="entry name" value="Autotransporte_beta"/>
</dbReference>
<dbReference type="InterPro" id="IPR036709">
    <property type="entry name" value="Autotransporte_beta_dom_sf"/>
</dbReference>
<dbReference type="SMART" id="SM00869">
    <property type="entry name" value="Autotransporter"/>
    <property type="match status" value="1"/>
</dbReference>
<organism evidence="3 4">
    <name type="scientific">Arsenophonus nasoniae</name>
    <name type="common">son-killer infecting Nasonia vitripennis</name>
    <dbReference type="NCBI Taxonomy" id="638"/>
    <lineage>
        <taxon>Bacteria</taxon>
        <taxon>Pseudomonadati</taxon>
        <taxon>Pseudomonadota</taxon>
        <taxon>Gammaproteobacteria</taxon>
        <taxon>Enterobacterales</taxon>
        <taxon>Morganellaceae</taxon>
        <taxon>Arsenophonus</taxon>
    </lineage>
</organism>
<dbReference type="PROSITE" id="PS51208">
    <property type="entry name" value="AUTOTRANSPORTER"/>
    <property type="match status" value="1"/>
</dbReference>
<name>A0AA95K7Y9_9GAMM</name>
<dbReference type="Gene3D" id="2.40.128.130">
    <property type="entry name" value="Autotransporter beta-domain"/>
    <property type="match status" value="1"/>
</dbReference>
<evidence type="ECO:0000313" key="4">
    <source>
        <dbReference type="Proteomes" id="UP001177597"/>
    </source>
</evidence>
<dbReference type="Pfam" id="PF03797">
    <property type="entry name" value="Autotransporter"/>
    <property type="match status" value="1"/>
</dbReference>
<dbReference type="AlphaFoldDB" id="A0AA95K7Y9"/>
<evidence type="ECO:0000256" key="1">
    <source>
        <dbReference type="ARBA" id="ARBA00022729"/>
    </source>
</evidence>
<reference evidence="3" key="1">
    <citation type="submission" date="2023-04" db="EMBL/GenBank/DDBJ databases">
        <title>Genome dynamics across the evolutionary transition to endosymbiosis.</title>
        <authorList>
            <person name="Siozios S."/>
            <person name="Nadal-Jimenez P."/>
            <person name="Azagi T."/>
            <person name="Sprong H."/>
            <person name="Frost C.L."/>
            <person name="Parratt S.R."/>
            <person name="Taylor G."/>
            <person name="Brettell L."/>
            <person name="Lew K.C."/>
            <person name="Croft L."/>
            <person name="King K.C."/>
            <person name="Brockhurst M.A."/>
            <person name="Hypsa V."/>
            <person name="Novakova E."/>
            <person name="Darby A.C."/>
            <person name="Hurst G.D.D."/>
        </authorList>
    </citation>
    <scope>NUCLEOTIDE SEQUENCE</scope>
    <source>
        <strain evidence="3">AIh</strain>
    </source>
</reference>
<dbReference type="InterPro" id="IPR006315">
    <property type="entry name" value="OM_autotransptr_brl_dom"/>
</dbReference>
<dbReference type="InterPro" id="IPR013425">
    <property type="entry name" value="Autotrns_rpt"/>
</dbReference>
<dbReference type="InterPro" id="IPR011050">
    <property type="entry name" value="Pectin_lyase_fold/virulence"/>
</dbReference>
<dbReference type="NCBIfam" id="TIGR01414">
    <property type="entry name" value="autotrans_barl"/>
    <property type="match status" value="1"/>
</dbReference>
<dbReference type="InterPro" id="IPR050909">
    <property type="entry name" value="Bact_Autotransporter_VF"/>
</dbReference>
<dbReference type="RefSeq" id="WP_280629592.1">
    <property type="nucleotide sequence ID" value="NZ_CP123498.1"/>
</dbReference>
<dbReference type="InterPro" id="IPR043990">
    <property type="entry name" value="AC_1"/>
</dbReference>
<dbReference type="InterPro" id="IPR012332">
    <property type="entry name" value="Autotransporter_pectin_lyase_C"/>
</dbReference>
<protein>
    <submittedName>
        <fullName evidence="3">Autotransporter outer membrane beta-barrel domain-containing protein</fullName>
    </submittedName>
</protein>
<evidence type="ECO:0000313" key="3">
    <source>
        <dbReference type="EMBL" id="WGL95853.1"/>
    </source>
</evidence>
<dbReference type="SUPFAM" id="SSF103515">
    <property type="entry name" value="Autotransporter"/>
    <property type="match status" value="1"/>
</dbReference>
<dbReference type="CDD" id="cd01344">
    <property type="entry name" value="PL2_Passenger_AT"/>
    <property type="match status" value="1"/>
</dbReference>